<feature type="chain" id="PRO_5046529252" evidence="1">
    <location>
        <begin position="19"/>
        <end position="197"/>
    </location>
</feature>
<reference evidence="3" key="1">
    <citation type="submission" date="2025-08" db="UniProtKB">
        <authorList>
            <consortium name="RefSeq"/>
        </authorList>
    </citation>
    <scope>IDENTIFICATION</scope>
    <source>
        <tissue evidence="3">Muscle</tissue>
    </source>
</reference>
<evidence type="ECO:0000313" key="3">
    <source>
        <dbReference type="RefSeq" id="XP_013793669.1"/>
    </source>
</evidence>
<gene>
    <name evidence="3" type="primary">LOC106477675</name>
</gene>
<dbReference type="Proteomes" id="UP000694941">
    <property type="component" value="Unplaced"/>
</dbReference>
<feature type="signal peptide" evidence="1">
    <location>
        <begin position="1"/>
        <end position="18"/>
    </location>
</feature>
<keyword evidence="2" id="KW-1185">Reference proteome</keyword>
<dbReference type="RefSeq" id="XP_013793669.1">
    <property type="nucleotide sequence ID" value="XM_013938215.2"/>
</dbReference>
<evidence type="ECO:0000256" key="1">
    <source>
        <dbReference type="SAM" id="SignalP"/>
    </source>
</evidence>
<evidence type="ECO:0000313" key="2">
    <source>
        <dbReference type="Proteomes" id="UP000694941"/>
    </source>
</evidence>
<sequence length="197" mass="22020">MHLFQFTLVVTIVTSVYSAPIKFPPGEDVTDLDQKTAPSYARDVKAQIITPKTEQEEHITEVHSSPELVELDITEVQFSPDVLDPQTEKAVPSPELLELEVSKDVKVNGIAEKLLKGLIDEEGANSSPDEKSYNVRYSIDDGRLRRFRHEEKTPEGLIVGELGIHRGNGVIRGVQYTAEADVHPKLLYETLVKFLSL</sequence>
<organism evidence="2 3">
    <name type="scientific">Limulus polyphemus</name>
    <name type="common">Atlantic horseshoe crab</name>
    <dbReference type="NCBI Taxonomy" id="6850"/>
    <lineage>
        <taxon>Eukaryota</taxon>
        <taxon>Metazoa</taxon>
        <taxon>Ecdysozoa</taxon>
        <taxon>Arthropoda</taxon>
        <taxon>Chelicerata</taxon>
        <taxon>Merostomata</taxon>
        <taxon>Xiphosura</taxon>
        <taxon>Limulidae</taxon>
        <taxon>Limulus</taxon>
    </lineage>
</organism>
<accession>A0ABM1C3T6</accession>
<name>A0ABM1C3T6_LIMPO</name>
<keyword evidence="1" id="KW-0732">Signal</keyword>
<protein>
    <submittedName>
        <fullName evidence="3">Uncharacterized protein LOC106477675</fullName>
    </submittedName>
</protein>
<dbReference type="GeneID" id="106477675"/>
<proteinExistence type="predicted"/>